<evidence type="ECO:0000313" key="2">
    <source>
        <dbReference type="EMBL" id="CAL1570169.1"/>
    </source>
</evidence>
<evidence type="ECO:0000313" key="3">
    <source>
        <dbReference type="Proteomes" id="UP001497482"/>
    </source>
</evidence>
<evidence type="ECO:0000256" key="1">
    <source>
        <dbReference type="SAM" id="MobiDB-lite"/>
    </source>
</evidence>
<keyword evidence="3" id="KW-1185">Reference proteome</keyword>
<accession>A0AAV2J4S4</accession>
<protein>
    <submittedName>
        <fullName evidence="2">Uncharacterized protein</fullName>
    </submittedName>
</protein>
<dbReference type="EMBL" id="OZ035832">
    <property type="protein sequence ID" value="CAL1570169.1"/>
    <property type="molecule type" value="Genomic_DNA"/>
</dbReference>
<dbReference type="Proteomes" id="UP001497482">
    <property type="component" value="Chromosome 10"/>
</dbReference>
<gene>
    <name evidence="2" type="ORF">KC01_LOCUS2504</name>
</gene>
<sequence>MERRCVAVSSPSPNPTWLTYGHNKAKQAGRVELVVRVEEEQEWQGGGGAGVAGWRSSRSGRVEEEQEWQGGGAAGVAGWRSSSK</sequence>
<proteinExistence type="predicted"/>
<reference evidence="2 3" key="1">
    <citation type="submission" date="2024-04" db="EMBL/GenBank/DDBJ databases">
        <authorList>
            <person name="Waldvogel A.-M."/>
            <person name="Schoenle A."/>
        </authorList>
    </citation>
    <scope>NUCLEOTIDE SEQUENCE [LARGE SCALE GENOMIC DNA]</scope>
</reference>
<name>A0AAV2J4S4_KNICA</name>
<dbReference type="AlphaFoldDB" id="A0AAV2J4S4"/>
<organism evidence="2 3">
    <name type="scientific">Knipowitschia caucasica</name>
    <name type="common">Caucasian dwarf goby</name>
    <name type="synonym">Pomatoschistus caucasicus</name>
    <dbReference type="NCBI Taxonomy" id="637954"/>
    <lineage>
        <taxon>Eukaryota</taxon>
        <taxon>Metazoa</taxon>
        <taxon>Chordata</taxon>
        <taxon>Craniata</taxon>
        <taxon>Vertebrata</taxon>
        <taxon>Euteleostomi</taxon>
        <taxon>Actinopterygii</taxon>
        <taxon>Neopterygii</taxon>
        <taxon>Teleostei</taxon>
        <taxon>Neoteleostei</taxon>
        <taxon>Acanthomorphata</taxon>
        <taxon>Gobiaria</taxon>
        <taxon>Gobiiformes</taxon>
        <taxon>Gobioidei</taxon>
        <taxon>Gobiidae</taxon>
        <taxon>Gobiinae</taxon>
        <taxon>Knipowitschia</taxon>
    </lineage>
</organism>
<feature type="region of interest" description="Disordered" evidence="1">
    <location>
        <begin position="44"/>
        <end position="84"/>
    </location>
</feature>